<dbReference type="Proteomes" id="UP000308181">
    <property type="component" value="Unassembled WGS sequence"/>
</dbReference>
<keyword evidence="2" id="KW-1185">Reference proteome</keyword>
<comment type="caution">
    <text evidence="1">The sequence shown here is derived from an EMBL/GenBank/DDBJ whole genome shotgun (WGS) entry which is preliminary data.</text>
</comment>
<evidence type="ECO:0000313" key="2">
    <source>
        <dbReference type="Proteomes" id="UP000308181"/>
    </source>
</evidence>
<organism evidence="1 2">
    <name type="scientific">Pedobacter cryophilus</name>
    <dbReference type="NCBI Taxonomy" id="2571271"/>
    <lineage>
        <taxon>Bacteria</taxon>
        <taxon>Pseudomonadati</taxon>
        <taxon>Bacteroidota</taxon>
        <taxon>Sphingobacteriia</taxon>
        <taxon>Sphingobacteriales</taxon>
        <taxon>Sphingobacteriaceae</taxon>
        <taxon>Pedobacter</taxon>
    </lineage>
</organism>
<protein>
    <submittedName>
        <fullName evidence="1">Uncharacterized protein</fullName>
    </submittedName>
</protein>
<dbReference type="OrthoDB" id="799469at2"/>
<name>A0A4U1C0G9_9SPHI</name>
<evidence type="ECO:0000313" key="1">
    <source>
        <dbReference type="EMBL" id="TKB98535.1"/>
    </source>
</evidence>
<sequence length="61" mass="6775">MIETVTPTSNSILDNEIDGMISVFTESEINFYESIKPSLNQLARNPSSESIQNILNISKSL</sequence>
<reference evidence="1 2" key="1">
    <citation type="submission" date="2019-04" db="EMBL/GenBank/DDBJ databases">
        <title>Pedobacter sp. AR-3-17 sp. nov., isolated from Arctic soil.</title>
        <authorList>
            <person name="Dahal R.H."/>
            <person name="Kim D.-U."/>
        </authorList>
    </citation>
    <scope>NUCLEOTIDE SEQUENCE [LARGE SCALE GENOMIC DNA]</scope>
    <source>
        <strain evidence="1 2">AR-3-17</strain>
    </source>
</reference>
<dbReference type="AlphaFoldDB" id="A0A4U1C0G9"/>
<proteinExistence type="predicted"/>
<accession>A0A4U1C0G9</accession>
<dbReference type="RefSeq" id="WP_136825351.1">
    <property type="nucleotide sequence ID" value="NZ_SWBP01000002.1"/>
</dbReference>
<dbReference type="EMBL" id="SWBP01000002">
    <property type="protein sequence ID" value="TKB98535.1"/>
    <property type="molecule type" value="Genomic_DNA"/>
</dbReference>
<gene>
    <name evidence="1" type="ORF">FA046_05290</name>
</gene>